<organism evidence="3 4">
    <name type="scientific">Stenotrophomonas indicatrix</name>
    <dbReference type="NCBI Taxonomy" id="2045451"/>
    <lineage>
        <taxon>Bacteria</taxon>
        <taxon>Pseudomonadati</taxon>
        <taxon>Pseudomonadota</taxon>
        <taxon>Gammaproteobacteria</taxon>
        <taxon>Lysobacterales</taxon>
        <taxon>Lysobacteraceae</taxon>
        <taxon>Stenotrophomonas</taxon>
    </lineage>
</organism>
<dbReference type="Proteomes" id="UP000191133">
    <property type="component" value="Unassembled WGS sequence"/>
</dbReference>
<dbReference type="InterPro" id="IPR011856">
    <property type="entry name" value="tRNA_endonuc-like_dom_sf"/>
</dbReference>
<feature type="transmembrane region" description="Helical" evidence="1">
    <location>
        <begin position="58"/>
        <end position="79"/>
    </location>
</feature>
<evidence type="ECO:0000256" key="1">
    <source>
        <dbReference type="SAM" id="Phobius"/>
    </source>
</evidence>
<evidence type="ECO:0000259" key="2">
    <source>
        <dbReference type="Pfam" id="PF04471"/>
    </source>
</evidence>
<dbReference type="GO" id="GO:0003677">
    <property type="term" value="F:DNA binding"/>
    <property type="evidence" value="ECO:0007669"/>
    <property type="project" value="InterPro"/>
</dbReference>
<dbReference type="Gene3D" id="3.40.1350.10">
    <property type="match status" value="1"/>
</dbReference>
<proteinExistence type="predicted"/>
<dbReference type="PANTHER" id="PTHR30015">
    <property type="entry name" value="MRR RESTRICTION SYSTEM PROTEIN"/>
    <property type="match status" value="1"/>
</dbReference>
<dbReference type="SUPFAM" id="SSF52980">
    <property type="entry name" value="Restriction endonuclease-like"/>
    <property type="match status" value="1"/>
</dbReference>
<dbReference type="RefSeq" id="WP_080148479.1">
    <property type="nucleotide sequence ID" value="NZ_FWEU01000001.1"/>
</dbReference>
<sequence length="266" mass="29240">MGRRRNSLLDVMATWPWYINAAVGGLGFATLRWLLPAWRQPVTAPTGDILLQVLAQPVFAWAWLAICMLATLLSLAGAYKRRQLLDTRTGLESLATTGWRNFELLVGEAFRRQGYAVEETGLGGADGGIDLILRRNGKRTLVQCKQWRRQQVGVAVVREMYGLLAHHKADAAMVVSSGKFSRDAQAFVAGKPVALVPGAELLRMIREVQTRPITEPLERLEPTLATPTQAATAATCRKCAAPLVERKNRTTGELFLGCSRFPACRG</sequence>
<dbReference type="GO" id="GO:0009307">
    <property type="term" value="P:DNA restriction-modification system"/>
    <property type="evidence" value="ECO:0007669"/>
    <property type="project" value="InterPro"/>
</dbReference>
<dbReference type="PANTHER" id="PTHR30015:SF7">
    <property type="entry name" value="TYPE IV METHYL-DIRECTED RESTRICTION ENZYME ECOKMRR"/>
    <property type="match status" value="1"/>
</dbReference>
<dbReference type="InterPro" id="IPR052906">
    <property type="entry name" value="Type_IV_Methyl-Rstrct_Enzyme"/>
</dbReference>
<dbReference type="InterPro" id="IPR007560">
    <property type="entry name" value="Restrct_endonuc_IV_Mrr"/>
</dbReference>
<accession>A0A1W1GU47</accession>
<dbReference type="GO" id="GO:0015666">
    <property type="term" value="F:restriction endodeoxyribonuclease activity"/>
    <property type="evidence" value="ECO:0007669"/>
    <property type="project" value="TreeGrafter"/>
</dbReference>
<keyword evidence="1" id="KW-0472">Membrane</keyword>
<dbReference type="Gene3D" id="3.30.65.10">
    <property type="entry name" value="Bacterial Topoisomerase I, domain 1"/>
    <property type="match status" value="1"/>
</dbReference>
<dbReference type="InterPro" id="IPR011335">
    <property type="entry name" value="Restrct_endonuc-II-like"/>
</dbReference>
<dbReference type="Pfam" id="PF04471">
    <property type="entry name" value="Mrr_cat"/>
    <property type="match status" value="1"/>
</dbReference>
<dbReference type="EMBL" id="FWEU01000001">
    <property type="protein sequence ID" value="SLM22880.1"/>
    <property type="molecule type" value="Genomic_DNA"/>
</dbReference>
<keyword evidence="1" id="KW-1133">Transmembrane helix</keyword>
<evidence type="ECO:0000313" key="3">
    <source>
        <dbReference type="EMBL" id="SLM22880.1"/>
    </source>
</evidence>
<keyword evidence="1" id="KW-0812">Transmembrane</keyword>
<gene>
    <name evidence="3" type="ORF">SAMN04488690_0554</name>
</gene>
<feature type="transmembrane region" description="Helical" evidence="1">
    <location>
        <begin position="12"/>
        <end position="35"/>
    </location>
</feature>
<feature type="domain" description="Restriction endonuclease type IV Mrr" evidence="2">
    <location>
        <begin position="96"/>
        <end position="205"/>
    </location>
</feature>
<dbReference type="AlphaFoldDB" id="A0A1W1GU47"/>
<evidence type="ECO:0000313" key="4">
    <source>
        <dbReference type="Proteomes" id="UP000191133"/>
    </source>
</evidence>
<protein>
    <submittedName>
        <fullName evidence="3">Restriction system protein</fullName>
    </submittedName>
</protein>
<reference evidence="4" key="1">
    <citation type="submission" date="2016-10" db="EMBL/GenBank/DDBJ databases">
        <authorList>
            <person name="Varghese N."/>
        </authorList>
    </citation>
    <scope>NUCLEOTIDE SEQUENCE [LARGE SCALE GENOMIC DNA]</scope>
    <source>
        <strain evidence="4">92MFCol6.1</strain>
    </source>
</reference>
<name>A0A1W1GU47_9GAMM</name>